<organism evidence="1 2">
    <name type="scientific">Apiospora kogelbergensis</name>
    <dbReference type="NCBI Taxonomy" id="1337665"/>
    <lineage>
        <taxon>Eukaryota</taxon>
        <taxon>Fungi</taxon>
        <taxon>Dikarya</taxon>
        <taxon>Ascomycota</taxon>
        <taxon>Pezizomycotina</taxon>
        <taxon>Sordariomycetes</taxon>
        <taxon>Xylariomycetidae</taxon>
        <taxon>Amphisphaeriales</taxon>
        <taxon>Apiosporaceae</taxon>
        <taxon>Apiospora</taxon>
    </lineage>
</organism>
<dbReference type="Proteomes" id="UP001392437">
    <property type="component" value="Unassembled WGS sequence"/>
</dbReference>
<accession>A0AAW0R3Z7</accession>
<gene>
    <name evidence="1" type="ORF">PG999_003613</name>
</gene>
<evidence type="ECO:0000313" key="1">
    <source>
        <dbReference type="EMBL" id="KAK8123695.1"/>
    </source>
</evidence>
<proteinExistence type="predicted"/>
<keyword evidence="2" id="KW-1185">Reference proteome</keyword>
<dbReference type="EMBL" id="JAQQWP010000003">
    <property type="protein sequence ID" value="KAK8123695.1"/>
    <property type="molecule type" value="Genomic_DNA"/>
</dbReference>
<name>A0AAW0R3Z7_9PEZI</name>
<dbReference type="AlphaFoldDB" id="A0AAW0R3Z7"/>
<reference evidence="1 2" key="1">
    <citation type="submission" date="2023-01" db="EMBL/GenBank/DDBJ databases">
        <title>Analysis of 21 Apiospora genomes using comparative genomics revels a genus with tremendous synthesis potential of carbohydrate active enzymes and secondary metabolites.</title>
        <authorList>
            <person name="Sorensen T."/>
        </authorList>
    </citation>
    <scope>NUCLEOTIDE SEQUENCE [LARGE SCALE GENOMIC DNA]</scope>
    <source>
        <strain evidence="1 2">CBS 117206</strain>
    </source>
</reference>
<comment type="caution">
    <text evidence="1">The sequence shown here is derived from an EMBL/GenBank/DDBJ whole genome shotgun (WGS) entry which is preliminary data.</text>
</comment>
<protein>
    <submittedName>
        <fullName evidence="1">Uncharacterized protein</fullName>
    </submittedName>
</protein>
<sequence length="535" mass="59796">MASEPPGRKRRSRRKDGPALLFVDTAGSFQTGHENKDLRSMIRQQAARAGCRNRIRSANSTTTEGDPQYGTMADRAQPLSVPILPSYNGYETMRARFNVDIACLTSFTHIDMPEKACSLLKHNQRYAGFLLRRWPSCFLDYLPSHYGLKSFLDDAMNCVAARAAHMMGLSTSPLLHTALHSKALASLCAVVKAGDSSPHVGCVLRNAAACALRGKLLLVLGRVEIERTTGSLTSPLSQLLGLPNQNALTFHYNAGVGLIKQIGPDSTDSSFVQTLIRSQGPCIVSRVDPPNHRHEPTPLTAMQVATEIFKREKSMFETREWKRFFDQAASTETDAESQLYYIIMGAVAFLPGILKDIHTLDFKSSQDCQSEYAVRRADILERTERTYRAFKDGHICYQCRPPYPVSLCDLPVAAESPGRVRCRGAYFSSMIFFCRIRATFGWTRSDRAASEAEAQSLAACSLQVASHARSRDPILAWHLEERSGMPRSAIRTREQWGSAPEYETETEEELAGFLLRRLQMWLASWSDEYLAVEYS</sequence>
<evidence type="ECO:0000313" key="2">
    <source>
        <dbReference type="Proteomes" id="UP001392437"/>
    </source>
</evidence>